<evidence type="ECO:0000256" key="2">
    <source>
        <dbReference type="ARBA" id="ARBA00006595"/>
    </source>
</evidence>
<comment type="subcellular location">
    <subcellularLocation>
        <location evidence="1">Membrane</location>
        <topology evidence="1">Multi-pass membrane protein</topology>
    </subcellularLocation>
</comment>
<evidence type="ECO:0000256" key="1">
    <source>
        <dbReference type="ARBA" id="ARBA00004141"/>
    </source>
</evidence>
<dbReference type="AlphaFoldDB" id="K3WGI7"/>
<dbReference type="OMA" id="IQMLRLN"/>
<dbReference type="GO" id="GO:0016020">
    <property type="term" value="C:membrane"/>
    <property type="evidence" value="ECO:0007669"/>
    <property type="project" value="UniProtKB-SubCell"/>
</dbReference>
<feature type="transmembrane region" description="Helical" evidence="8">
    <location>
        <begin position="154"/>
        <end position="174"/>
    </location>
</feature>
<keyword evidence="3" id="KW-0813">Transport</keyword>
<dbReference type="STRING" id="431595.K3WGI7"/>
<evidence type="ECO:0000256" key="3">
    <source>
        <dbReference type="ARBA" id="ARBA00022448"/>
    </source>
</evidence>
<evidence type="ECO:0000256" key="8">
    <source>
        <dbReference type="SAM" id="Phobius"/>
    </source>
</evidence>
<evidence type="ECO:0000256" key="7">
    <source>
        <dbReference type="ARBA" id="ARBA00023136"/>
    </source>
</evidence>
<reference evidence="10" key="2">
    <citation type="submission" date="2010-04" db="EMBL/GenBank/DDBJ databases">
        <authorList>
            <person name="Buell R."/>
            <person name="Hamilton J."/>
            <person name="Hostetler J."/>
        </authorList>
    </citation>
    <scope>NUCLEOTIDE SEQUENCE [LARGE SCALE GENOMIC DNA]</scope>
    <source>
        <strain evidence="10">DAOM:BR144</strain>
    </source>
</reference>
<keyword evidence="4 8" id="KW-0812">Transmembrane</keyword>
<dbReference type="PANTHER" id="PTHR20772">
    <property type="entry name" value="PROTEIN FMP42"/>
    <property type="match status" value="1"/>
</dbReference>
<dbReference type="PANTHER" id="PTHR20772:SF2">
    <property type="entry name" value="PROTEIN FMP42"/>
    <property type="match status" value="1"/>
</dbReference>
<keyword evidence="6 8" id="KW-1133">Transmembrane helix</keyword>
<comment type="similarity">
    <text evidence="2">Belongs to the SLC43A transporter (TC 2.A.1.44) family.</text>
</comment>
<evidence type="ECO:0000313" key="10">
    <source>
        <dbReference type="Proteomes" id="UP000019132"/>
    </source>
</evidence>
<dbReference type="HOGENOM" id="CLU_042366_0_0_1"/>
<organism evidence="9 10">
    <name type="scientific">Globisporangium ultimum (strain ATCC 200006 / CBS 805.95 / DAOM BR144)</name>
    <name type="common">Pythium ultimum</name>
    <dbReference type="NCBI Taxonomy" id="431595"/>
    <lineage>
        <taxon>Eukaryota</taxon>
        <taxon>Sar</taxon>
        <taxon>Stramenopiles</taxon>
        <taxon>Oomycota</taxon>
        <taxon>Peronosporomycetes</taxon>
        <taxon>Pythiales</taxon>
        <taxon>Pythiaceae</taxon>
        <taxon>Globisporangium</taxon>
    </lineage>
</organism>
<dbReference type="SUPFAM" id="SSF103473">
    <property type="entry name" value="MFS general substrate transporter"/>
    <property type="match status" value="1"/>
</dbReference>
<feature type="transmembrane region" description="Helical" evidence="8">
    <location>
        <begin position="96"/>
        <end position="116"/>
    </location>
</feature>
<dbReference type="InterPro" id="IPR052599">
    <property type="entry name" value="SLC43A_AATransporter"/>
</dbReference>
<sequence length="526" mass="57351">MSEDDAYHALHDHGRTAAGAELKRVALVVAVLASDLLLAGIIWGWAPLLLMLQDEKQYFELCSSSDTPNGNGSSSSMHSNESSVPTCDAQENKLNLVYAIASVVLNAVAPAVGFLLDHIGPKFSVALAGCLEVSGLVLLALADSQSFDVFIPAYSLVAVGGIMTLMASFPASFLIMSHQTLILAAINCLMDGSSVVFLVLYTIKNHTSLTRQELLGSLAVLATANYIALVALWHVNESALRRPVEGEDVASTQESTTSENYEEHCTSVVEAPSFRPVTLTDCEYGVEGSMASTLERQGPPQSPIGATATPNLMHMPIRQQLRTFEFAYVVAFAAVHGMRITLYIGTTNKLLENYGDREYHNSLFTKIFSIVLPLGFLFVPAVDHIVEHKGLLVSLFFTSGLGLVYNALALVRNLYVQCVTFFLFTGFRVLLFTVLSCFTAKTFGLATMGSLMGIIFSLGAIVNLLEYPAVYVSNTYFDGDLSLVYGLTLLLCVLLIPLTEYLRRHWQDRDQKLLLQQQPFSTATRV</sequence>
<accession>K3WGI7</accession>
<feature type="transmembrane region" description="Helical" evidence="8">
    <location>
        <begin position="181"/>
        <end position="203"/>
    </location>
</feature>
<feature type="transmembrane region" description="Helical" evidence="8">
    <location>
        <begin position="482"/>
        <end position="502"/>
    </location>
</feature>
<feature type="transmembrane region" description="Helical" evidence="8">
    <location>
        <begin position="442"/>
        <end position="462"/>
    </location>
</feature>
<dbReference type="InterPro" id="IPR036259">
    <property type="entry name" value="MFS_trans_sf"/>
</dbReference>
<feature type="transmembrane region" description="Helical" evidence="8">
    <location>
        <begin position="323"/>
        <end position="344"/>
    </location>
</feature>
<evidence type="ECO:0000256" key="4">
    <source>
        <dbReference type="ARBA" id="ARBA00022692"/>
    </source>
</evidence>
<dbReference type="Gene3D" id="1.20.1250.20">
    <property type="entry name" value="MFS general substrate transporter like domains"/>
    <property type="match status" value="1"/>
</dbReference>
<dbReference type="InParanoid" id="K3WGI7"/>
<keyword evidence="10" id="KW-1185">Reference proteome</keyword>
<reference evidence="9" key="3">
    <citation type="submission" date="2015-02" db="UniProtKB">
        <authorList>
            <consortium name="EnsemblProtists"/>
        </authorList>
    </citation>
    <scope>IDENTIFICATION</scope>
    <source>
        <strain evidence="9">DAOM BR144</strain>
    </source>
</reference>
<dbReference type="Proteomes" id="UP000019132">
    <property type="component" value="Unassembled WGS sequence"/>
</dbReference>
<evidence type="ECO:0000313" key="9">
    <source>
        <dbReference type="EnsemblProtists" id="PYU1_T004078"/>
    </source>
</evidence>
<dbReference type="VEuPathDB" id="FungiDB:PYU1_G004068"/>
<feature type="transmembrane region" description="Helical" evidence="8">
    <location>
        <begin position="123"/>
        <end position="142"/>
    </location>
</feature>
<keyword evidence="7 8" id="KW-0472">Membrane</keyword>
<dbReference type="GO" id="GO:0006865">
    <property type="term" value="P:amino acid transport"/>
    <property type="evidence" value="ECO:0007669"/>
    <property type="project" value="UniProtKB-KW"/>
</dbReference>
<feature type="transmembrane region" description="Helical" evidence="8">
    <location>
        <begin position="390"/>
        <end position="408"/>
    </location>
</feature>
<protein>
    <recommendedName>
        <fullName evidence="11">Major facilitator superfamily (MFS) profile domain-containing protein</fullName>
    </recommendedName>
</protein>
<dbReference type="EnsemblProtists" id="PYU1_T004078">
    <property type="protein sequence ID" value="PYU1_T004078"/>
    <property type="gene ID" value="PYU1_G004068"/>
</dbReference>
<evidence type="ECO:0008006" key="11">
    <source>
        <dbReference type="Google" id="ProtNLM"/>
    </source>
</evidence>
<dbReference type="eggNOG" id="ENOG502QRYG">
    <property type="taxonomic scope" value="Eukaryota"/>
</dbReference>
<proteinExistence type="inferred from homology"/>
<keyword evidence="5" id="KW-0029">Amino-acid transport</keyword>
<feature type="transmembrane region" description="Helical" evidence="8">
    <location>
        <begin position="25"/>
        <end position="46"/>
    </location>
</feature>
<evidence type="ECO:0000256" key="5">
    <source>
        <dbReference type="ARBA" id="ARBA00022970"/>
    </source>
</evidence>
<feature type="transmembrane region" description="Helical" evidence="8">
    <location>
        <begin position="215"/>
        <end position="235"/>
    </location>
</feature>
<feature type="transmembrane region" description="Helical" evidence="8">
    <location>
        <begin position="414"/>
        <end position="435"/>
    </location>
</feature>
<reference evidence="10" key="1">
    <citation type="journal article" date="2010" name="Genome Biol.">
        <title>Genome sequence of the necrotrophic plant pathogen Pythium ultimum reveals original pathogenicity mechanisms and effector repertoire.</title>
        <authorList>
            <person name="Levesque C.A."/>
            <person name="Brouwer H."/>
            <person name="Cano L."/>
            <person name="Hamilton J.P."/>
            <person name="Holt C."/>
            <person name="Huitema E."/>
            <person name="Raffaele S."/>
            <person name="Robideau G.P."/>
            <person name="Thines M."/>
            <person name="Win J."/>
            <person name="Zerillo M.M."/>
            <person name="Beakes G.W."/>
            <person name="Boore J.L."/>
            <person name="Busam D."/>
            <person name="Dumas B."/>
            <person name="Ferriera S."/>
            <person name="Fuerstenberg S.I."/>
            <person name="Gachon C.M."/>
            <person name="Gaulin E."/>
            <person name="Govers F."/>
            <person name="Grenville-Briggs L."/>
            <person name="Horner N."/>
            <person name="Hostetler J."/>
            <person name="Jiang R.H."/>
            <person name="Johnson J."/>
            <person name="Krajaejun T."/>
            <person name="Lin H."/>
            <person name="Meijer H.J."/>
            <person name="Moore B."/>
            <person name="Morris P."/>
            <person name="Phuntmart V."/>
            <person name="Puiu D."/>
            <person name="Shetty J."/>
            <person name="Stajich J.E."/>
            <person name="Tripathy S."/>
            <person name="Wawra S."/>
            <person name="van West P."/>
            <person name="Whitty B.R."/>
            <person name="Coutinho P.M."/>
            <person name="Henrissat B."/>
            <person name="Martin F."/>
            <person name="Thomas P.D."/>
            <person name="Tyler B.M."/>
            <person name="De Vries R.P."/>
            <person name="Kamoun S."/>
            <person name="Yandell M."/>
            <person name="Tisserat N."/>
            <person name="Buell C.R."/>
        </authorList>
    </citation>
    <scope>NUCLEOTIDE SEQUENCE</scope>
    <source>
        <strain evidence="10">DAOM:BR144</strain>
    </source>
</reference>
<evidence type="ECO:0000256" key="6">
    <source>
        <dbReference type="ARBA" id="ARBA00022989"/>
    </source>
</evidence>
<name>K3WGI7_GLOUD</name>
<dbReference type="EMBL" id="GL376567">
    <property type="status" value="NOT_ANNOTATED_CDS"/>
    <property type="molecule type" value="Genomic_DNA"/>
</dbReference>
<feature type="transmembrane region" description="Helical" evidence="8">
    <location>
        <begin position="364"/>
        <end position="383"/>
    </location>
</feature>